<reference evidence="5" key="1">
    <citation type="submission" date="2020-10" db="EMBL/GenBank/DDBJ databases">
        <authorList>
            <person name="Castelo-Branco R."/>
            <person name="Eusebio N."/>
            <person name="Adriana R."/>
            <person name="Vieira A."/>
            <person name="Brugerolle De Fraissinette N."/>
            <person name="Rezende De Castro R."/>
            <person name="Schneider M.P."/>
            <person name="Vasconcelos V."/>
            <person name="Leao P.N."/>
        </authorList>
    </citation>
    <scope>NUCLEOTIDE SEQUENCE</scope>
    <source>
        <strain evidence="5">LEGE 11480</strain>
    </source>
</reference>
<dbReference type="SUPFAM" id="SSF53756">
    <property type="entry name" value="UDP-Glycosyltransferase/glycogen phosphorylase"/>
    <property type="match status" value="1"/>
</dbReference>
<sequence length="389" mass="43938">MENPVQNSPALLPQSKLCIVGMGWFPNRPGGLNRYVYDLTHTLAQQGNYVELCATDVPNDSSIANLELIHLADSQASLIQRWQSARHNFAQRHRPQVDAVNLHFSLYSFPVLSQLPQDCPITFTFHGPWADESQREGSNLLGVFGKKWLEQRVYQRCDQFIVLSQAFGEILHRRYHVPWEKIQRIPGGINLTRFQANLTRRQARNLLGFPLDRPVLFTPRRLVQRMGIDKLLDALVVIKRQVPEVWLAIAGKGSQRSTLERQVQDLNLTDHVKFLGYVPDDQLPLCYQAADLTVVPSQMLEGFGLILLESLACGTPVLATPVGGMPEILQPFCPQLLTTDTSTGSISARIIELLCNLSLLPDRQACREYATTHFDWEMIAPQILQSLLL</sequence>
<accession>A0A928VN33</accession>
<evidence type="ECO:0000313" key="5">
    <source>
        <dbReference type="EMBL" id="MBE9029530.1"/>
    </source>
</evidence>
<dbReference type="PANTHER" id="PTHR12526">
    <property type="entry name" value="GLYCOSYLTRANSFERASE"/>
    <property type="match status" value="1"/>
</dbReference>
<feature type="domain" description="Glycosyltransferase subfamily 4-like N-terminal" evidence="4">
    <location>
        <begin position="29"/>
        <end position="193"/>
    </location>
</feature>
<dbReference type="Proteomes" id="UP000625316">
    <property type="component" value="Unassembled WGS sequence"/>
</dbReference>
<dbReference type="Pfam" id="PF13439">
    <property type="entry name" value="Glyco_transf_4"/>
    <property type="match status" value="1"/>
</dbReference>
<keyword evidence="6" id="KW-1185">Reference proteome</keyword>
<dbReference type="InterPro" id="IPR001296">
    <property type="entry name" value="Glyco_trans_1"/>
</dbReference>
<evidence type="ECO:0000313" key="6">
    <source>
        <dbReference type="Proteomes" id="UP000625316"/>
    </source>
</evidence>
<name>A0A928VN33_9CYAN</name>
<protein>
    <submittedName>
        <fullName evidence="5">Glycosyltransferase family 4 protein</fullName>
    </submittedName>
</protein>
<dbReference type="Gene3D" id="3.40.50.2000">
    <property type="entry name" value="Glycogen Phosphorylase B"/>
    <property type="match status" value="2"/>
</dbReference>
<evidence type="ECO:0000256" key="2">
    <source>
        <dbReference type="ARBA" id="ARBA00022679"/>
    </source>
</evidence>
<dbReference type="Pfam" id="PF00534">
    <property type="entry name" value="Glycos_transf_1"/>
    <property type="match status" value="1"/>
</dbReference>
<gene>
    <name evidence="5" type="ORF">IQ266_07105</name>
</gene>
<proteinExistence type="predicted"/>
<dbReference type="EMBL" id="JADEXQ010000017">
    <property type="protein sequence ID" value="MBE9029530.1"/>
    <property type="molecule type" value="Genomic_DNA"/>
</dbReference>
<dbReference type="PANTHER" id="PTHR12526:SF510">
    <property type="entry name" value="D-INOSITOL 3-PHOSPHATE GLYCOSYLTRANSFERASE"/>
    <property type="match status" value="1"/>
</dbReference>
<dbReference type="RefSeq" id="WP_264324349.1">
    <property type="nucleotide sequence ID" value="NZ_JADEXQ010000017.1"/>
</dbReference>
<evidence type="ECO:0000256" key="1">
    <source>
        <dbReference type="ARBA" id="ARBA00022676"/>
    </source>
</evidence>
<dbReference type="InterPro" id="IPR028098">
    <property type="entry name" value="Glyco_trans_4-like_N"/>
</dbReference>
<comment type="caution">
    <text evidence="5">The sequence shown here is derived from an EMBL/GenBank/DDBJ whole genome shotgun (WGS) entry which is preliminary data.</text>
</comment>
<dbReference type="CDD" id="cd03801">
    <property type="entry name" value="GT4_PimA-like"/>
    <property type="match status" value="1"/>
</dbReference>
<organism evidence="5 6">
    <name type="scientific">Romeriopsis navalis LEGE 11480</name>
    <dbReference type="NCBI Taxonomy" id="2777977"/>
    <lineage>
        <taxon>Bacteria</taxon>
        <taxon>Bacillati</taxon>
        <taxon>Cyanobacteriota</taxon>
        <taxon>Cyanophyceae</taxon>
        <taxon>Leptolyngbyales</taxon>
        <taxon>Leptolyngbyaceae</taxon>
        <taxon>Romeriopsis</taxon>
        <taxon>Romeriopsis navalis</taxon>
    </lineage>
</organism>
<keyword evidence="1" id="KW-0328">Glycosyltransferase</keyword>
<evidence type="ECO:0000259" key="3">
    <source>
        <dbReference type="Pfam" id="PF00534"/>
    </source>
</evidence>
<dbReference type="AlphaFoldDB" id="A0A928VN33"/>
<evidence type="ECO:0000259" key="4">
    <source>
        <dbReference type="Pfam" id="PF13439"/>
    </source>
</evidence>
<dbReference type="GO" id="GO:0016757">
    <property type="term" value="F:glycosyltransferase activity"/>
    <property type="evidence" value="ECO:0007669"/>
    <property type="project" value="UniProtKB-KW"/>
</dbReference>
<keyword evidence="2" id="KW-0808">Transferase</keyword>
<feature type="domain" description="Glycosyl transferase family 1" evidence="3">
    <location>
        <begin position="202"/>
        <end position="371"/>
    </location>
</feature>